<comment type="caution">
    <text evidence="2">The sequence shown here is derived from an EMBL/GenBank/DDBJ whole genome shotgun (WGS) entry which is preliminary data.</text>
</comment>
<feature type="region of interest" description="Disordered" evidence="1">
    <location>
        <begin position="250"/>
        <end position="277"/>
    </location>
</feature>
<evidence type="ECO:0000313" key="3">
    <source>
        <dbReference type="Proteomes" id="UP000661858"/>
    </source>
</evidence>
<dbReference type="Proteomes" id="UP000661858">
    <property type="component" value="Unassembled WGS sequence"/>
</dbReference>
<dbReference type="EMBL" id="JAERRK010000013">
    <property type="protein sequence ID" value="MBL1084984.1"/>
    <property type="molecule type" value="Genomic_DNA"/>
</dbReference>
<feature type="region of interest" description="Disordered" evidence="1">
    <location>
        <begin position="94"/>
        <end position="114"/>
    </location>
</feature>
<proteinExistence type="predicted"/>
<organism evidence="2 3">
    <name type="scientific">Streptomyces actinomycinicus</name>
    <dbReference type="NCBI Taxonomy" id="1695166"/>
    <lineage>
        <taxon>Bacteria</taxon>
        <taxon>Bacillati</taxon>
        <taxon>Actinomycetota</taxon>
        <taxon>Actinomycetes</taxon>
        <taxon>Kitasatosporales</taxon>
        <taxon>Streptomycetaceae</taxon>
        <taxon>Streptomyces</taxon>
    </lineage>
</organism>
<name>A0A937JMR5_9ACTN</name>
<accession>A0A937JMR5</accession>
<keyword evidence="3" id="KW-1185">Reference proteome</keyword>
<feature type="region of interest" description="Disordered" evidence="1">
    <location>
        <begin position="1"/>
        <end position="32"/>
    </location>
</feature>
<protein>
    <submittedName>
        <fullName evidence="2">Uncharacterized protein</fullName>
    </submittedName>
</protein>
<gene>
    <name evidence="2" type="ORF">JK359_23930</name>
</gene>
<reference evidence="2" key="1">
    <citation type="submission" date="2021-01" db="EMBL/GenBank/DDBJ databases">
        <title>WGS of actinomycetes isolated from Thailand.</title>
        <authorList>
            <person name="Thawai C."/>
        </authorList>
    </citation>
    <scope>NUCLEOTIDE SEQUENCE</scope>
    <source>
        <strain evidence="2">RCU-197</strain>
    </source>
</reference>
<dbReference type="AlphaFoldDB" id="A0A937JMR5"/>
<evidence type="ECO:0000256" key="1">
    <source>
        <dbReference type="SAM" id="MobiDB-lite"/>
    </source>
</evidence>
<dbReference type="RefSeq" id="WP_201839261.1">
    <property type="nucleotide sequence ID" value="NZ_JAERRK010000013.1"/>
</dbReference>
<sequence length="277" mass="30583">MTVAWRWHRQRTEGPGSGDAPTAAPSREDGWESWLRRSPAGAELRQWWRDEGNRNLARVGPERYREHLAELLSRASPRDVAAMGIGCTRRADRPCRDPRTCGQDPPAGRVGPIRNRMGPLPGACAGFTDCWTAYGIDVAFTPDDAHRAVHVLHPSGRCMLWVDGVRVAEGAALEHSGYWADERFYVVQAAGPRNHPEQHIAMGNLGWNILSLVVHDAARVTTRVLEPEATQTWTSPVLRVDGRTLCVYPDPEAGEDAPPDRVLPVEPLPSPCKGEDS</sequence>
<evidence type="ECO:0000313" key="2">
    <source>
        <dbReference type="EMBL" id="MBL1084984.1"/>
    </source>
</evidence>